<name>A0A183J8W9_9BILA</name>
<dbReference type="Proteomes" id="UP000270296">
    <property type="component" value="Unassembled WGS sequence"/>
</dbReference>
<evidence type="ECO:0000313" key="2">
    <source>
        <dbReference type="EMBL" id="VDP47298.1"/>
    </source>
</evidence>
<feature type="transmembrane region" description="Helical" evidence="1">
    <location>
        <begin position="205"/>
        <end position="229"/>
    </location>
</feature>
<evidence type="ECO:0000256" key="1">
    <source>
        <dbReference type="SAM" id="Phobius"/>
    </source>
</evidence>
<keyword evidence="1" id="KW-0812">Transmembrane</keyword>
<gene>
    <name evidence="2" type="ORF">SBAD_LOCUS12317</name>
</gene>
<keyword evidence="1" id="KW-0472">Membrane</keyword>
<dbReference type="WBParaSite" id="SBAD_0001272301-mRNA-1">
    <property type="protein sequence ID" value="SBAD_0001272301-mRNA-1"/>
    <property type="gene ID" value="SBAD_0001272301"/>
</dbReference>
<dbReference type="EMBL" id="UZAM01017453">
    <property type="protein sequence ID" value="VDP47298.1"/>
    <property type="molecule type" value="Genomic_DNA"/>
</dbReference>
<reference evidence="4" key="1">
    <citation type="submission" date="2016-06" db="UniProtKB">
        <authorList>
            <consortium name="WormBaseParasite"/>
        </authorList>
    </citation>
    <scope>IDENTIFICATION</scope>
</reference>
<accession>A0A183J8W9</accession>
<proteinExistence type="predicted"/>
<reference evidence="2 3" key="2">
    <citation type="submission" date="2018-11" db="EMBL/GenBank/DDBJ databases">
        <authorList>
            <consortium name="Pathogen Informatics"/>
        </authorList>
    </citation>
    <scope>NUCLEOTIDE SEQUENCE [LARGE SCALE GENOMIC DNA]</scope>
</reference>
<keyword evidence="1" id="KW-1133">Transmembrane helix</keyword>
<protein>
    <submittedName>
        <fullName evidence="4">Cytochrome P450</fullName>
    </submittedName>
</protein>
<keyword evidence="3" id="KW-1185">Reference proteome</keyword>
<evidence type="ECO:0000313" key="3">
    <source>
        <dbReference type="Proteomes" id="UP000270296"/>
    </source>
</evidence>
<organism evidence="4">
    <name type="scientific">Soboliphyme baturini</name>
    <dbReference type="NCBI Taxonomy" id="241478"/>
    <lineage>
        <taxon>Eukaryota</taxon>
        <taxon>Metazoa</taxon>
        <taxon>Ecdysozoa</taxon>
        <taxon>Nematoda</taxon>
        <taxon>Enoplea</taxon>
        <taxon>Dorylaimia</taxon>
        <taxon>Dioctophymatida</taxon>
        <taxon>Dioctophymatoidea</taxon>
        <taxon>Soboliphymatidae</taxon>
        <taxon>Soboliphyme</taxon>
    </lineage>
</organism>
<sequence>MCLQNYGLYPGNVSKLLQMLDNFMLQSPDFADRYYDDLKAIHVYVVSYRSLGAVGGERYLEWYDRTGPEDIKPVISKIATGNDELKEAIEMKDESIDDPTMIKVISAKDVNEIFSAMFFGSGVKKVEACAAISRVISTLLTPTSLVSSSTLPMLVVNWLSRKLSQSSRLSRALKDNQVPSLSLFRSLNLVKDVSILRCFYCIETFTYFLIFFLSSLIYFTQTNILTCIMRLSDTF</sequence>
<evidence type="ECO:0000313" key="4">
    <source>
        <dbReference type="WBParaSite" id="SBAD_0001272301-mRNA-1"/>
    </source>
</evidence>
<dbReference type="AlphaFoldDB" id="A0A183J8W9"/>